<feature type="compositionally biased region" description="Basic residues" evidence="1">
    <location>
        <begin position="193"/>
        <end position="203"/>
    </location>
</feature>
<name>A0A2J6TIY7_9HELO</name>
<feature type="region of interest" description="Disordered" evidence="1">
    <location>
        <begin position="193"/>
        <end position="270"/>
    </location>
</feature>
<sequence length="270" mass="27574">ITNPNGAVTQPEDTMLVQVGFDCTLNYAFVVGNGQSSAQIFAWLQPGIVDGLALQSHEVVIHTLTPLPVTGCVTTVALAFIPSSMVQSLKLSLSIPTSTLYNNNDTSIAQLMDKINPAIPLMPGTTAPGGATGTDSGSAATSAAAGSGNGLDNTNGQTSQSPKAAGATAGIAMLAVGASCAYGAAMFLVARRYKRKKQSHRRSSSVVGPEMRYSGSPATLMSGNGAFMSGGRTSSPGNDRNSRGSGRTGNSARTQQISAPMMAENSLGWN</sequence>
<accession>A0A2J6TIY7</accession>
<feature type="compositionally biased region" description="Polar residues" evidence="1">
    <location>
        <begin position="150"/>
        <end position="162"/>
    </location>
</feature>
<gene>
    <name evidence="3" type="ORF">K444DRAFT_524791</name>
</gene>
<reference evidence="3 4" key="1">
    <citation type="submission" date="2016-04" db="EMBL/GenBank/DDBJ databases">
        <title>A degradative enzymes factory behind the ericoid mycorrhizal symbiosis.</title>
        <authorList>
            <consortium name="DOE Joint Genome Institute"/>
            <person name="Martino E."/>
            <person name="Morin E."/>
            <person name="Grelet G."/>
            <person name="Kuo A."/>
            <person name="Kohler A."/>
            <person name="Daghino S."/>
            <person name="Barry K."/>
            <person name="Choi C."/>
            <person name="Cichocki N."/>
            <person name="Clum A."/>
            <person name="Copeland A."/>
            <person name="Hainaut M."/>
            <person name="Haridas S."/>
            <person name="Labutti K."/>
            <person name="Lindquist E."/>
            <person name="Lipzen A."/>
            <person name="Khouja H.-R."/>
            <person name="Murat C."/>
            <person name="Ohm R."/>
            <person name="Olson A."/>
            <person name="Spatafora J."/>
            <person name="Veneault-Fourrey C."/>
            <person name="Henrissat B."/>
            <person name="Grigoriev I."/>
            <person name="Martin F."/>
            <person name="Perotto S."/>
        </authorList>
    </citation>
    <scope>NUCLEOTIDE SEQUENCE [LARGE SCALE GENOMIC DNA]</scope>
    <source>
        <strain evidence="3 4">E</strain>
    </source>
</reference>
<dbReference type="STRING" id="1095630.A0A2J6TIY7"/>
<dbReference type="EMBL" id="KZ613783">
    <property type="protein sequence ID" value="PMD62979.1"/>
    <property type="molecule type" value="Genomic_DNA"/>
</dbReference>
<feature type="compositionally biased region" description="Low complexity" evidence="1">
    <location>
        <begin position="124"/>
        <end position="146"/>
    </location>
</feature>
<dbReference type="InterPro" id="IPR039295">
    <property type="entry name" value="MSB2"/>
</dbReference>
<dbReference type="InParanoid" id="A0A2J6TIY7"/>
<evidence type="ECO:0000313" key="4">
    <source>
        <dbReference type="Proteomes" id="UP000235371"/>
    </source>
</evidence>
<keyword evidence="2" id="KW-0472">Membrane</keyword>
<dbReference type="GO" id="GO:0030010">
    <property type="term" value="P:establishment of cell polarity"/>
    <property type="evidence" value="ECO:0007669"/>
    <property type="project" value="TreeGrafter"/>
</dbReference>
<organism evidence="3 4">
    <name type="scientific">Hyaloscypha bicolor E</name>
    <dbReference type="NCBI Taxonomy" id="1095630"/>
    <lineage>
        <taxon>Eukaryota</taxon>
        <taxon>Fungi</taxon>
        <taxon>Dikarya</taxon>
        <taxon>Ascomycota</taxon>
        <taxon>Pezizomycotina</taxon>
        <taxon>Leotiomycetes</taxon>
        <taxon>Helotiales</taxon>
        <taxon>Hyaloscyphaceae</taxon>
        <taxon>Hyaloscypha</taxon>
        <taxon>Hyaloscypha bicolor</taxon>
    </lineage>
</organism>
<dbReference type="GO" id="GO:0005576">
    <property type="term" value="C:extracellular region"/>
    <property type="evidence" value="ECO:0007669"/>
    <property type="project" value="TreeGrafter"/>
</dbReference>
<dbReference type="AlphaFoldDB" id="A0A2J6TIY7"/>
<dbReference type="PANTHER" id="PTHR35778">
    <property type="entry name" value="SIGNALING MUCIN HKR1-RELATED"/>
    <property type="match status" value="1"/>
</dbReference>
<dbReference type="GO" id="GO:0030427">
    <property type="term" value="C:site of polarized growth"/>
    <property type="evidence" value="ECO:0007669"/>
    <property type="project" value="TreeGrafter"/>
</dbReference>
<dbReference type="GO" id="GO:0005034">
    <property type="term" value="F:osmosensor activity"/>
    <property type="evidence" value="ECO:0007669"/>
    <property type="project" value="InterPro"/>
</dbReference>
<keyword evidence="2" id="KW-0812">Transmembrane</keyword>
<dbReference type="GO" id="GO:0005886">
    <property type="term" value="C:plasma membrane"/>
    <property type="evidence" value="ECO:0007669"/>
    <property type="project" value="InterPro"/>
</dbReference>
<feature type="compositionally biased region" description="Polar residues" evidence="1">
    <location>
        <begin position="231"/>
        <end position="258"/>
    </location>
</feature>
<dbReference type="GO" id="GO:0031505">
    <property type="term" value="P:fungal-type cell wall organization"/>
    <property type="evidence" value="ECO:0007669"/>
    <property type="project" value="TreeGrafter"/>
</dbReference>
<feature type="transmembrane region" description="Helical" evidence="2">
    <location>
        <begin position="169"/>
        <end position="190"/>
    </location>
</feature>
<dbReference type="GeneID" id="36582462"/>
<feature type="non-terminal residue" evidence="3">
    <location>
        <position position="1"/>
    </location>
</feature>
<evidence type="ECO:0000256" key="2">
    <source>
        <dbReference type="SAM" id="Phobius"/>
    </source>
</evidence>
<keyword evidence="2" id="KW-1133">Transmembrane helix</keyword>
<dbReference type="GO" id="GO:0009986">
    <property type="term" value="C:cell surface"/>
    <property type="evidence" value="ECO:0007669"/>
    <property type="project" value="TreeGrafter"/>
</dbReference>
<feature type="region of interest" description="Disordered" evidence="1">
    <location>
        <begin position="123"/>
        <end position="163"/>
    </location>
</feature>
<proteinExistence type="predicted"/>
<keyword evidence="4" id="KW-1185">Reference proteome</keyword>
<protein>
    <submittedName>
        <fullName evidence="3">Uncharacterized protein</fullName>
    </submittedName>
</protein>
<dbReference type="Proteomes" id="UP000235371">
    <property type="component" value="Unassembled WGS sequence"/>
</dbReference>
<dbReference type="GO" id="GO:0001402">
    <property type="term" value="P:signal transduction involved in filamentous growth"/>
    <property type="evidence" value="ECO:0007669"/>
    <property type="project" value="TreeGrafter"/>
</dbReference>
<dbReference type="GO" id="GO:0007232">
    <property type="term" value="P:osmosensory signaling pathway via Sho1 osmosensor"/>
    <property type="evidence" value="ECO:0007669"/>
    <property type="project" value="InterPro"/>
</dbReference>
<dbReference type="RefSeq" id="XP_024739883.1">
    <property type="nucleotide sequence ID" value="XM_024874382.1"/>
</dbReference>
<dbReference type="PANTHER" id="PTHR35778:SF1">
    <property type="entry name" value="SIGNALING MUCIN HKR1-RELATED"/>
    <property type="match status" value="1"/>
</dbReference>
<dbReference type="GO" id="GO:0006972">
    <property type="term" value="P:hyperosmotic response"/>
    <property type="evidence" value="ECO:0007669"/>
    <property type="project" value="TreeGrafter"/>
</dbReference>
<evidence type="ECO:0000256" key="1">
    <source>
        <dbReference type="SAM" id="MobiDB-lite"/>
    </source>
</evidence>
<dbReference type="OrthoDB" id="3366093at2759"/>
<evidence type="ECO:0000313" key="3">
    <source>
        <dbReference type="EMBL" id="PMD62979.1"/>
    </source>
</evidence>